<evidence type="ECO:0000313" key="2">
    <source>
        <dbReference type="Proteomes" id="UP001054945"/>
    </source>
</evidence>
<gene>
    <name evidence="1" type="ORF">CEXT_396841</name>
</gene>
<name>A0AAV4VP59_CAEEX</name>
<protein>
    <submittedName>
        <fullName evidence="1">Uncharacterized protein</fullName>
    </submittedName>
</protein>
<accession>A0AAV4VP59</accession>
<comment type="caution">
    <text evidence="1">The sequence shown here is derived from an EMBL/GenBank/DDBJ whole genome shotgun (WGS) entry which is preliminary data.</text>
</comment>
<dbReference type="AlphaFoldDB" id="A0AAV4VP59"/>
<proteinExistence type="predicted"/>
<organism evidence="1 2">
    <name type="scientific">Caerostris extrusa</name>
    <name type="common">Bark spider</name>
    <name type="synonym">Caerostris bankana</name>
    <dbReference type="NCBI Taxonomy" id="172846"/>
    <lineage>
        <taxon>Eukaryota</taxon>
        <taxon>Metazoa</taxon>
        <taxon>Ecdysozoa</taxon>
        <taxon>Arthropoda</taxon>
        <taxon>Chelicerata</taxon>
        <taxon>Arachnida</taxon>
        <taxon>Araneae</taxon>
        <taxon>Araneomorphae</taxon>
        <taxon>Entelegynae</taxon>
        <taxon>Araneoidea</taxon>
        <taxon>Araneidae</taxon>
        <taxon>Caerostris</taxon>
    </lineage>
</organism>
<sequence length="145" mass="16367">MNSLIVSSSEEDGELFSLQEMLGTIKCWKSYSVCSYGLFVNPLSNFVADSNWARKLKFKSSGGIHLSHYFLKGGYTMTIMPTRVSVTHRQSWRFYPVFSYTARECGIVTLILSSYAYDKVLPEIMVLSLSPIDGLIMVNLCGAWH</sequence>
<keyword evidence="2" id="KW-1185">Reference proteome</keyword>
<dbReference type="Proteomes" id="UP001054945">
    <property type="component" value="Unassembled WGS sequence"/>
</dbReference>
<evidence type="ECO:0000313" key="1">
    <source>
        <dbReference type="EMBL" id="GIY71283.1"/>
    </source>
</evidence>
<reference evidence="1 2" key="1">
    <citation type="submission" date="2021-06" db="EMBL/GenBank/DDBJ databases">
        <title>Caerostris extrusa draft genome.</title>
        <authorList>
            <person name="Kono N."/>
            <person name="Arakawa K."/>
        </authorList>
    </citation>
    <scope>NUCLEOTIDE SEQUENCE [LARGE SCALE GENOMIC DNA]</scope>
</reference>
<dbReference type="EMBL" id="BPLR01014777">
    <property type="protein sequence ID" value="GIY71283.1"/>
    <property type="molecule type" value="Genomic_DNA"/>
</dbReference>